<reference evidence="2" key="1">
    <citation type="submission" date="2021-06" db="EMBL/GenBank/DDBJ databases">
        <authorList>
            <person name="Kallberg Y."/>
            <person name="Tangrot J."/>
            <person name="Rosling A."/>
        </authorList>
    </citation>
    <scope>NUCLEOTIDE SEQUENCE</scope>
    <source>
        <strain evidence="2">IN212</strain>
    </source>
</reference>
<dbReference type="OrthoDB" id="2432770at2759"/>
<organism evidence="2 3">
    <name type="scientific">Racocetra fulgida</name>
    <dbReference type="NCBI Taxonomy" id="60492"/>
    <lineage>
        <taxon>Eukaryota</taxon>
        <taxon>Fungi</taxon>
        <taxon>Fungi incertae sedis</taxon>
        <taxon>Mucoromycota</taxon>
        <taxon>Glomeromycotina</taxon>
        <taxon>Glomeromycetes</taxon>
        <taxon>Diversisporales</taxon>
        <taxon>Gigasporaceae</taxon>
        <taxon>Racocetra</taxon>
    </lineage>
</organism>
<evidence type="ECO:0000313" key="3">
    <source>
        <dbReference type="Proteomes" id="UP000789396"/>
    </source>
</evidence>
<protein>
    <submittedName>
        <fullName evidence="2">12345_t:CDS:1</fullName>
    </submittedName>
</protein>
<keyword evidence="3" id="KW-1185">Reference proteome</keyword>
<evidence type="ECO:0000313" key="2">
    <source>
        <dbReference type="EMBL" id="CAG8813938.1"/>
    </source>
</evidence>
<dbReference type="InterPro" id="IPR004875">
    <property type="entry name" value="DDE_SF_endonuclease_dom"/>
</dbReference>
<name>A0A9N9K9M9_9GLOM</name>
<dbReference type="Pfam" id="PF03184">
    <property type="entry name" value="DDE_1"/>
    <property type="match status" value="1"/>
</dbReference>
<comment type="caution">
    <text evidence="2">The sequence shown here is derived from an EMBL/GenBank/DDBJ whole genome shotgun (WGS) entry which is preliminary data.</text>
</comment>
<sequence length="87" mass="10133">MSAEPRKILLLINGVSSHPESYESSYIKQHLLPPYMTSCLQLYDTEINNSFKAHYWKLFLQNLVNAFNNEEEIPKLSILDAIKFITE</sequence>
<dbReference type="Proteomes" id="UP000789396">
    <property type="component" value="Unassembled WGS sequence"/>
</dbReference>
<dbReference type="EMBL" id="CAJVPZ010089163">
    <property type="protein sequence ID" value="CAG8813938.1"/>
    <property type="molecule type" value="Genomic_DNA"/>
</dbReference>
<dbReference type="AlphaFoldDB" id="A0A9N9K9M9"/>
<evidence type="ECO:0000259" key="1">
    <source>
        <dbReference type="Pfam" id="PF03184"/>
    </source>
</evidence>
<feature type="domain" description="DDE-1" evidence="1">
    <location>
        <begin position="3"/>
        <end position="86"/>
    </location>
</feature>
<accession>A0A9N9K9M9</accession>
<feature type="non-terminal residue" evidence="2">
    <location>
        <position position="87"/>
    </location>
</feature>
<gene>
    <name evidence="2" type="ORF">RFULGI_LOCUS19049</name>
</gene>
<proteinExistence type="predicted"/>
<dbReference type="GO" id="GO:0003676">
    <property type="term" value="F:nucleic acid binding"/>
    <property type="evidence" value="ECO:0007669"/>
    <property type="project" value="InterPro"/>
</dbReference>